<sequence>MTFHLDTYSTFRNSHLYQVRIRPLVHELFVYTEKDLEMVKVVVAGGSGQVAREVVDALVASKKHDITIFTRGLAPTDAIAREVKWQTVDYHDKAALIEALRGIHTVLSFVQLLSDPDQTAQKALIDASIMAGVKRFAPSEYGSRGLDNMAWWQGKQKVREYLREVNDKETVIEYTLFQPGLFLDYLAFPHKTSKHMDPLQTVFDFQNRRALVVEGHEDAVMTLTTVADAAAIIARAVDYDGKWPTTGGICGNRVSISQILEIGKRVRGRPFAVEKVKTEDLEAGQLNASWSLEAVHQAVPDDQAQALLKMVCIGTLLSSSKGAWNSSDEMNQLFPEYEFTSIERFLSQHM</sequence>
<evidence type="ECO:0000313" key="1">
    <source>
        <dbReference type="EMBL" id="KAJ8133406.1"/>
    </source>
</evidence>
<organism evidence="1 2">
    <name type="scientific">Lasiodiplodia mahajangana</name>
    <dbReference type="NCBI Taxonomy" id="1108764"/>
    <lineage>
        <taxon>Eukaryota</taxon>
        <taxon>Fungi</taxon>
        <taxon>Dikarya</taxon>
        <taxon>Ascomycota</taxon>
        <taxon>Pezizomycotina</taxon>
        <taxon>Dothideomycetes</taxon>
        <taxon>Dothideomycetes incertae sedis</taxon>
        <taxon>Botryosphaeriales</taxon>
        <taxon>Botryosphaeriaceae</taxon>
        <taxon>Lasiodiplodia</taxon>
    </lineage>
</organism>
<dbReference type="Proteomes" id="UP001153332">
    <property type="component" value="Unassembled WGS sequence"/>
</dbReference>
<keyword evidence="2" id="KW-1185">Reference proteome</keyword>
<dbReference type="EMBL" id="JAPUUL010000016">
    <property type="protein sequence ID" value="KAJ8133406.1"/>
    <property type="molecule type" value="Genomic_DNA"/>
</dbReference>
<accession>A0ACC2K122</accession>
<proteinExistence type="predicted"/>
<evidence type="ECO:0000313" key="2">
    <source>
        <dbReference type="Proteomes" id="UP001153332"/>
    </source>
</evidence>
<protein>
    <submittedName>
        <fullName evidence="1">Uncharacterized protein</fullName>
    </submittedName>
</protein>
<name>A0ACC2K122_9PEZI</name>
<comment type="caution">
    <text evidence="1">The sequence shown here is derived from an EMBL/GenBank/DDBJ whole genome shotgun (WGS) entry which is preliminary data.</text>
</comment>
<gene>
    <name evidence="1" type="ORF">O1611_g226</name>
</gene>
<reference evidence="1" key="1">
    <citation type="submission" date="2022-12" db="EMBL/GenBank/DDBJ databases">
        <title>Genome Sequence of Lasiodiplodia mahajangana.</title>
        <authorList>
            <person name="Buettner E."/>
        </authorList>
    </citation>
    <scope>NUCLEOTIDE SEQUENCE</scope>
    <source>
        <strain evidence="1">VT137</strain>
    </source>
</reference>